<protein>
    <recommendedName>
        <fullName evidence="5">Tyr recombinase domain-containing protein</fullName>
    </recommendedName>
</protein>
<accession>A0ABN7ISL2</accession>
<keyword evidence="4" id="KW-1185">Reference proteome</keyword>
<dbReference type="InterPro" id="IPR052925">
    <property type="entry name" value="Phage_Integrase-like_Recomb"/>
</dbReference>
<evidence type="ECO:0008006" key="5">
    <source>
        <dbReference type="Google" id="ProtNLM"/>
    </source>
</evidence>
<dbReference type="Gene3D" id="1.10.443.10">
    <property type="entry name" value="Intergrase catalytic core"/>
    <property type="match status" value="1"/>
</dbReference>
<evidence type="ECO:0000256" key="2">
    <source>
        <dbReference type="SAM" id="MobiDB-lite"/>
    </source>
</evidence>
<feature type="compositionally biased region" description="Polar residues" evidence="2">
    <location>
        <begin position="216"/>
        <end position="225"/>
    </location>
</feature>
<dbReference type="PANTHER" id="PTHR34605">
    <property type="entry name" value="PHAGE_INTEGRASE DOMAIN-CONTAINING PROTEIN"/>
    <property type="match status" value="1"/>
</dbReference>
<evidence type="ECO:0000256" key="1">
    <source>
        <dbReference type="ARBA" id="ARBA00023172"/>
    </source>
</evidence>
<dbReference type="PANTHER" id="PTHR34605:SF4">
    <property type="entry name" value="DNA ADENINE METHYLTRANSFERASE"/>
    <property type="match status" value="1"/>
</dbReference>
<evidence type="ECO:0000313" key="3">
    <source>
        <dbReference type="EMBL" id="CAD6923280.1"/>
    </source>
</evidence>
<feature type="non-terminal residue" evidence="3">
    <location>
        <position position="244"/>
    </location>
</feature>
<dbReference type="Proteomes" id="UP000836402">
    <property type="component" value="Unassembled WGS sequence"/>
</dbReference>
<evidence type="ECO:0000313" key="4">
    <source>
        <dbReference type="Proteomes" id="UP000836402"/>
    </source>
</evidence>
<dbReference type="SUPFAM" id="SSF56349">
    <property type="entry name" value="DNA breaking-rejoining enzymes"/>
    <property type="match status" value="1"/>
</dbReference>
<organism evidence="3 4">
    <name type="scientific">Tilletia caries</name>
    <name type="common">wheat bunt fungus</name>
    <dbReference type="NCBI Taxonomy" id="13290"/>
    <lineage>
        <taxon>Eukaryota</taxon>
        <taxon>Fungi</taxon>
        <taxon>Dikarya</taxon>
        <taxon>Basidiomycota</taxon>
        <taxon>Ustilaginomycotina</taxon>
        <taxon>Exobasidiomycetes</taxon>
        <taxon>Tilletiales</taxon>
        <taxon>Tilletiaceae</taxon>
        <taxon>Tilletia</taxon>
    </lineage>
</organism>
<feature type="region of interest" description="Disordered" evidence="2">
    <location>
        <begin position="209"/>
        <end position="244"/>
    </location>
</feature>
<comment type="caution">
    <text evidence="3">The sequence shown here is derived from an EMBL/GenBank/DDBJ whole genome shotgun (WGS) entry which is preliminary data.</text>
</comment>
<dbReference type="InterPro" id="IPR013762">
    <property type="entry name" value="Integrase-like_cat_sf"/>
</dbReference>
<dbReference type="EMBL" id="CAJHJG010002790">
    <property type="protein sequence ID" value="CAD6923280.1"/>
    <property type="molecule type" value="Genomic_DNA"/>
</dbReference>
<name>A0ABN7ISL2_9BASI</name>
<gene>
    <name evidence="3" type="ORF">JKIAZH3_G638</name>
</gene>
<sequence length="244" mass="26595">MTIQWLDRLSLAADSKDAAEVAVVAAAATGFWGLCRLGELVSSTDKAQQFHNITRAQATESKVFGGVPTMALNLPRTKTHAQGDTVVIAHQKEECDPIRLLRLHLQQSPCASKEAEKSTPLFAYRDKESLTPLTRTKFISTIGAIGKRAGLGPLHGHSMRIGGCTALLTRGYFPPNGHLPPSLQQPTKMGQRHRPVKTCRRAREDVRRPFALQTMGDANNRSTESGDVRPSGQAMQRESGPHNA</sequence>
<proteinExistence type="predicted"/>
<dbReference type="InterPro" id="IPR011010">
    <property type="entry name" value="DNA_brk_join_enz"/>
</dbReference>
<reference evidence="3" key="1">
    <citation type="submission" date="2020-10" db="EMBL/GenBank/DDBJ databases">
        <authorList>
            <person name="Sedaghatjoo S."/>
        </authorList>
    </citation>
    <scope>NUCLEOTIDE SEQUENCE</scope>
    <source>
        <strain evidence="3">AZH3</strain>
    </source>
</reference>
<keyword evidence="1" id="KW-0233">DNA recombination</keyword>